<accession>A0A7K1SWF3</accession>
<evidence type="ECO:0000313" key="1">
    <source>
        <dbReference type="EMBL" id="MVN21623.1"/>
    </source>
</evidence>
<gene>
    <name evidence="1" type="ORF">GO621_08745</name>
</gene>
<organism evidence="1 2">
    <name type="scientific">Mucilaginibacter arboris</name>
    <dbReference type="NCBI Taxonomy" id="2682090"/>
    <lineage>
        <taxon>Bacteria</taxon>
        <taxon>Pseudomonadati</taxon>
        <taxon>Bacteroidota</taxon>
        <taxon>Sphingobacteriia</taxon>
        <taxon>Sphingobacteriales</taxon>
        <taxon>Sphingobacteriaceae</taxon>
        <taxon>Mucilaginibacter</taxon>
    </lineage>
</organism>
<evidence type="ECO:0000313" key="2">
    <source>
        <dbReference type="Proteomes" id="UP000462014"/>
    </source>
</evidence>
<dbReference type="EMBL" id="WPIK01000007">
    <property type="protein sequence ID" value="MVN21623.1"/>
    <property type="molecule type" value="Genomic_DNA"/>
</dbReference>
<dbReference type="RefSeq" id="WP_157566120.1">
    <property type="nucleotide sequence ID" value="NZ_WPIK01000007.1"/>
</dbReference>
<dbReference type="Proteomes" id="UP000462014">
    <property type="component" value="Unassembled WGS sequence"/>
</dbReference>
<comment type="caution">
    <text evidence="1">The sequence shown here is derived from an EMBL/GenBank/DDBJ whole genome shotgun (WGS) entry which is preliminary data.</text>
</comment>
<sequence>METYIVYPTKEQEKVVIDFFKSLDIPFEKKEETILPKHVLEGIKKGQEDIKAGRIVSLEEFKKNLSVSE</sequence>
<keyword evidence="2" id="KW-1185">Reference proteome</keyword>
<dbReference type="AlphaFoldDB" id="A0A7K1SWF3"/>
<reference evidence="1 2" key="1">
    <citation type="submission" date="2019-12" db="EMBL/GenBank/DDBJ databases">
        <title>Mucilaginibacter sp. HMF7410 genome sequencing and assembly.</title>
        <authorList>
            <person name="Kang H."/>
            <person name="Cha I."/>
            <person name="Kim H."/>
            <person name="Joh K."/>
        </authorList>
    </citation>
    <scope>NUCLEOTIDE SEQUENCE [LARGE SCALE GENOMIC DNA]</scope>
    <source>
        <strain evidence="1 2">HMF7410</strain>
    </source>
</reference>
<name>A0A7K1SWF3_9SPHI</name>
<protein>
    <submittedName>
        <fullName evidence="1">Uncharacterized protein</fullName>
    </submittedName>
</protein>
<proteinExistence type="predicted"/>